<dbReference type="PANTHER" id="PTHR11669">
    <property type="entry name" value="REPLICATION FACTOR C / DNA POLYMERASE III GAMMA-TAU SUBUNIT"/>
    <property type="match status" value="1"/>
</dbReference>
<organism evidence="1 2">
    <name type="scientific">Hallella seregens ATCC 51272</name>
    <dbReference type="NCBI Taxonomy" id="1336250"/>
    <lineage>
        <taxon>Bacteria</taxon>
        <taxon>Pseudomonadati</taxon>
        <taxon>Bacteroidota</taxon>
        <taxon>Bacteroidia</taxon>
        <taxon>Bacteroidales</taxon>
        <taxon>Prevotellaceae</taxon>
        <taxon>Hallella</taxon>
    </lineage>
</organism>
<sequence>MQFSEVIGQQEAADRLLQLVEEGRVPHALMLTGPMGSGKMALALAFASYLLGERHEGKSLLQNPAMVANAEAMLRKWQHPDLHFTFPVIRPKGTSGDRKIVSDDFAREWQELLSEGPYFTMDQWMRRMNAENQQATIYEAESDALNHKLNMKSSQGGYKVSVVWLPERMNLTSANKLLKLLEEPPRQTVFLLVSEEPEQLLETIRSRVQRFDIHHIDTADIARALVGRRAIGEEDARRIARAAAGNWLKALEELDAGNENRQFFELFVILMRKAYMRDLRELKQWTETVYGFGREKQRRMLTYFMRMVRENFMYNFRQPGIVYMTQEEEAFARNFARFINERNVVEITDMLQHAIRDIMQNANAKIQLFNMAMKMIIYLRR</sequence>
<dbReference type="Proteomes" id="UP001589688">
    <property type="component" value="Unassembled WGS sequence"/>
</dbReference>
<dbReference type="Gene3D" id="3.40.50.300">
    <property type="entry name" value="P-loop containing nucleotide triphosphate hydrolases"/>
    <property type="match status" value="1"/>
</dbReference>
<comment type="caution">
    <text evidence="1">The sequence shown here is derived from an EMBL/GenBank/DDBJ whole genome shotgun (WGS) entry which is preliminary data.</text>
</comment>
<reference evidence="1 2" key="1">
    <citation type="submission" date="2024-09" db="EMBL/GenBank/DDBJ databases">
        <authorList>
            <person name="Sun Q."/>
            <person name="Mori K."/>
        </authorList>
    </citation>
    <scope>NUCLEOTIDE SEQUENCE [LARGE SCALE GENOMIC DNA]</scope>
    <source>
        <strain evidence="1 2">ATCC 51272</strain>
    </source>
</reference>
<evidence type="ECO:0000313" key="2">
    <source>
        <dbReference type="Proteomes" id="UP001589688"/>
    </source>
</evidence>
<name>A0ABV5ZKG1_9BACT</name>
<gene>
    <name evidence="1" type="ORF">ACFFK8_08730</name>
</gene>
<dbReference type="SUPFAM" id="SSF52540">
    <property type="entry name" value="P-loop containing nucleoside triphosphate hydrolases"/>
    <property type="match status" value="1"/>
</dbReference>
<dbReference type="InterPro" id="IPR027417">
    <property type="entry name" value="P-loop_NTPase"/>
</dbReference>
<evidence type="ECO:0000313" key="1">
    <source>
        <dbReference type="EMBL" id="MFB9897877.1"/>
    </source>
</evidence>
<protein>
    <submittedName>
        <fullName evidence="1">ATP-binding protein</fullName>
    </submittedName>
</protein>
<proteinExistence type="predicted"/>
<dbReference type="InterPro" id="IPR050238">
    <property type="entry name" value="DNA_Rep/Repair_Clamp_Loader"/>
</dbReference>
<dbReference type="RefSeq" id="WP_027951472.1">
    <property type="nucleotide sequence ID" value="NZ_JADU01000001.1"/>
</dbReference>
<keyword evidence="1" id="KW-0547">Nucleotide-binding</keyword>
<dbReference type="Pfam" id="PF13177">
    <property type="entry name" value="DNA_pol3_delta2"/>
    <property type="match status" value="1"/>
</dbReference>
<keyword evidence="2" id="KW-1185">Reference proteome</keyword>
<dbReference type="GO" id="GO:0005524">
    <property type="term" value="F:ATP binding"/>
    <property type="evidence" value="ECO:0007669"/>
    <property type="project" value="UniProtKB-KW"/>
</dbReference>
<keyword evidence="1" id="KW-0067">ATP-binding</keyword>
<dbReference type="PANTHER" id="PTHR11669:SF8">
    <property type="entry name" value="DNA POLYMERASE III SUBUNIT DELTA"/>
    <property type="match status" value="1"/>
</dbReference>
<accession>A0ABV5ZKG1</accession>
<dbReference type="EMBL" id="JBHLZF010000002">
    <property type="protein sequence ID" value="MFB9897877.1"/>
    <property type="molecule type" value="Genomic_DNA"/>
</dbReference>